<dbReference type="RefSeq" id="XP_041286628.1">
    <property type="nucleotide sequence ID" value="XM_041442370.1"/>
</dbReference>
<dbReference type="AlphaFoldDB" id="A0A9P7JMU0"/>
<dbReference type="EMBL" id="JABBWM010000094">
    <property type="protein sequence ID" value="KAG2091805.1"/>
    <property type="molecule type" value="Genomic_DNA"/>
</dbReference>
<sequence length="583" mass="66886">MFRDRQQRTTLARSDHSRSQLVKTARGFIYEKNYGVDSTAVESLLKPESWVPTSNTFSDCLGSFGFNVFVALVVDLLHEFELGDLIHELDKRYRQVPPFGSATIRRFSANTSDMSNLAARNFEDLLQCSIPVFDGLLPDHHNKILMDLLFVMAHWHGLAKLCMHSDLTLEILNQQTTDLGEQFREFKAKVCSAYHTQELDREVDARSRRQAKDVAKRVETGKVNNVGQVTAAPQSEPGAISKGKRKASLEQSQDIPVPKQLRRKKSFNFRTYKFHALGDYVASIRHFGTTDSYSTEPGELEHRTSKGRYCRTDRKAFVRQLTQIECRQTRLRRIKQWQQRKDFHTEVNEMTNDPEVHHYIGQSEKNYDDIGHYLRSHAHDPAMKSSASIMSILFVWGTYMNPTDWNSFLFDGRVRFMPLADENAFGFVDPGVVLRACHIIPAFSHGQRDPTEHGISPLARDKYDWHKFYINSFVDRDTLMCFHFGLGVGHVYSHDTEKYLCSTQGAPHLPTMQMGHGYPEREEGLWDTTNGEAPDDGEEGEEGEHIAVEELNHFQQEQNGSTESLIDALDEMFSTDHAFDYEN</sequence>
<keyword evidence="3" id="KW-1185">Reference proteome</keyword>
<protein>
    <submittedName>
        <fullName evidence="2">Uncharacterized protein</fullName>
    </submittedName>
</protein>
<gene>
    <name evidence="2" type="ORF">F5147DRAFT_779852</name>
</gene>
<proteinExistence type="predicted"/>
<accession>A0A9P7JMU0</accession>
<reference evidence="2" key="1">
    <citation type="journal article" date="2020" name="New Phytol.">
        <title>Comparative genomics reveals dynamic genome evolution in host specialist ectomycorrhizal fungi.</title>
        <authorList>
            <person name="Lofgren L.A."/>
            <person name="Nguyen N.H."/>
            <person name="Vilgalys R."/>
            <person name="Ruytinx J."/>
            <person name="Liao H.L."/>
            <person name="Branco S."/>
            <person name="Kuo A."/>
            <person name="LaButti K."/>
            <person name="Lipzen A."/>
            <person name="Andreopoulos W."/>
            <person name="Pangilinan J."/>
            <person name="Riley R."/>
            <person name="Hundley H."/>
            <person name="Na H."/>
            <person name="Barry K."/>
            <person name="Grigoriev I.V."/>
            <person name="Stajich J.E."/>
            <person name="Kennedy P.G."/>
        </authorList>
    </citation>
    <scope>NUCLEOTIDE SEQUENCE</scope>
    <source>
        <strain evidence="2">FC423</strain>
    </source>
</reference>
<dbReference type="OrthoDB" id="2687259at2759"/>
<evidence type="ECO:0000313" key="2">
    <source>
        <dbReference type="EMBL" id="KAG2091805.1"/>
    </source>
</evidence>
<dbReference type="GeneID" id="64704629"/>
<feature type="region of interest" description="Disordered" evidence="1">
    <location>
        <begin position="233"/>
        <end position="253"/>
    </location>
</feature>
<evidence type="ECO:0000256" key="1">
    <source>
        <dbReference type="SAM" id="MobiDB-lite"/>
    </source>
</evidence>
<comment type="caution">
    <text evidence="2">The sequence shown here is derived from an EMBL/GenBank/DDBJ whole genome shotgun (WGS) entry which is preliminary data.</text>
</comment>
<organism evidence="2 3">
    <name type="scientific">Suillus discolor</name>
    <dbReference type="NCBI Taxonomy" id="1912936"/>
    <lineage>
        <taxon>Eukaryota</taxon>
        <taxon>Fungi</taxon>
        <taxon>Dikarya</taxon>
        <taxon>Basidiomycota</taxon>
        <taxon>Agaricomycotina</taxon>
        <taxon>Agaricomycetes</taxon>
        <taxon>Agaricomycetidae</taxon>
        <taxon>Boletales</taxon>
        <taxon>Suillineae</taxon>
        <taxon>Suillaceae</taxon>
        <taxon>Suillus</taxon>
    </lineage>
</organism>
<name>A0A9P7JMU0_9AGAM</name>
<evidence type="ECO:0000313" key="3">
    <source>
        <dbReference type="Proteomes" id="UP000823399"/>
    </source>
</evidence>
<dbReference type="Proteomes" id="UP000823399">
    <property type="component" value="Unassembled WGS sequence"/>
</dbReference>